<evidence type="ECO:0000313" key="2">
    <source>
        <dbReference type="WBParaSite" id="SMUV_0000061301-mRNA-1"/>
    </source>
</evidence>
<keyword evidence="1" id="KW-1185">Reference proteome</keyword>
<dbReference type="WBParaSite" id="SMUV_0000061301-mRNA-1">
    <property type="protein sequence ID" value="SMUV_0000061301-mRNA-1"/>
    <property type="gene ID" value="SMUV_0000061301"/>
</dbReference>
<evidence type="ECO:0000313" key="1">
    <source>
        <dbReference type="Proteomes" id="UP000046393"/>
    </source>
</evidence>
<proteinExistence type="predicted"/>
<name>A0A0N5A945_9BILA</name>
<organism evidence="1 2">
    <name type="scientific">Syphacia muris</name>
    <dbReference type="NCBI Taxonomy" id="451379"/>
    <lineage>
        <taxon>Eukaryota</taxon>
        <taxon>Metazoa</taxon>
        <taxon>Ecdysozoa</taxon>
        <taxon>Nematoda</taxon>
        <taxon>Chromadorea</taxon>
        <taxon>Rhabditida</taxon>
        <taxon>Spirurina</taxon>
        <taxon>Oxyuridomorpha</taxon>
        <taxon>Oxyuroidea</taxon>
        <taxon>Oxyuridae</taxon>
        <taxon>Syphacia</taxon>
    </lineage>
</organism>
<dbReference type="Proteomes" id="UP000046393">
    <property type="component" value="Unplaced"/>
</dbReference>
<reference evidence="2" key="1">
    <citation type="submission" date="2017-02" db="UniProtKB">
        <authorList>
            <consortium name="WormBaseParasite"/>
        </authorList>
    </citation>
    <scope>IDENTIFICATION</scope>
</reference>
<dbReference type="AlphaFoldDB" id="A0A0N5A945"/>
<accession>A0A0N5A945</accession>
<protein>
    <submittedName>
        <fullName evidence="2">ATP synthase-coupling factor 6, mitochondrial</fullName>
    </submittedName>
</protein>
<sequence>MSASLQKVIGVCGRDVRSIYGVLNQANISHVLSNYPQATIGPTQDKKIEGDPDFKLHQASVSSMDNAKRICRASVMNQESEGKTQKDFEAQLSDKERELIGQFTRFPRMFDLLCP</sequence>